<dbReference type="PROSITE" id="PS00092">
    <property type="entry name" value="N6_MTASE"/>
    <property type="match status" value="1"/>
</dbReference>
<dbReference type="GO" id="GO:0003677">
    <property type="term" value="F:DNA binding"/>
    <property type="evidence" value="ECO:0007669"/>
    <property type="project" value="InterPro"/>
</dbReference>
<dbReference type="Pfam" id="PF13588">
    <property type="entry name" value="HSDR_N_2"/>
    <property type="match status" value="1"/>
</dbReference>
<name>A0A0E2E1K6_TREDN</name>
<keyword evidence="2" id="KW-0680">Restriction system</keyword>
<evidence type="ECO:0000259" key="3">
    <source>
        <dbReference type="Pfam" id="PF02384"/>
    </source>
</evidence>
<dbReference type="SUPFAM" id="SSF53335">
    <property type="entry name" value="S-adenosyl-L-methionine-dependent methyltransferases"/>
    <property type="match status" value="1"/>
</dbReference>
<evidence type="ECO:0000313" key="5">
    <source>
        <dbReference type="EMBL" id="EMB30610.1"/>
    </source>
</evidence>
<dbReference type="Pfam" id="PF02384">
    <property type="entry name" value="N6_Mtase"/>
    <property type="match status" value="1"/>
</dbReference>
<reference evidence="5" key="1">
    <citation type="submission" date="2012-01" db="EMBL/GenBank/DDBJ databases">
        <title>The Genome Sequence of Treponema denticola H-22.</title>
        <authorList>
            <consortium name="The Broad Institute Genome Sequencing Platform"/>
            <person name="Earl A."/>
            <person name="Ward D."/>
            <person name="Feldgarden M."/>
            <person name="Gevers D."/>
            <person name="Blanton J.M."/>
            <person name="Fenno C.J."/>
            <person name="Baranova O.V."/>
            <person name="Mathney J."/>
            <person name="Dewhirst F.E."/>
            <person name="Izard J."/>
            <person name="Young S.K."/>
            <person name="Zeng Q."/>
            <person name="Gargeya S."/>
            <person name="Fitzgerald M."/>
            <person name="Haas B."/>
            <person name="Abouelleil A."/>
            <person name="Alvarado L."/>
            <person name="Arachchi H.M."/>
            <person name="Berlin A."/>
            <person name="Chapman S.B."/>
            <person name="Gearin G."/>
            <person name="Goldberg J."/>
            <person name="Griggs A."/>
            <person name="Gujja S."/>
            <person name="Hansen M."/>
            <person name="Heiman D."/>
            <person name="Howarth C."/>
            <person name="Larimer J."/>
            <person name="Lui A."/>
            <person name="MacDonald P.J.P."/>
            <person name="McCowen C."/>
            <person name="Montmayeur A."/>
            <person name="Murphy C."/>
            <person name="Neiman D."/>
            <person name="Pearson M."/>
            <person name="Priest M."/>
            <person name="Roberts A."/>
            <person name="Saif S."/>
            <person name="Shea T."/>
            <person name="Sisk P."/>
            <person name="Stolte C."/>
            <person name="Sykes S."/>
            <person name="Wortman J."/>
            <person name="Nusbaum C."/>
            <person name="Birren B."/>
        </authorList>
    </citation>
    <scope>NUCLEOTIDE SEQUENCE [LARGE SCALE GENOMIC DNA]</scope>
    <source>
        <strain evidence="5">H-22</strain>
    </source>
</reference>
<organism evidence="5">
    <name type="scientific">Treponema denticola H-22</name>
    <dbReference type="NCBI Taxonomy" id="999432"/>
    <lineage>
        <taxon>Bacteria</taxon>
        <taxon>Pseudomonadati</taxon>
        <taxon>Spirochaetota</taxon>
        <taxon>Spirochaetia</taxon>
        <taxon>Spirochaetales</taxon>
        <taxon>Treponemataceae</taxon>
        <taxon>Treponema</taxon>
    </lineage>
</organism>
<dbReference type="PRINTS" id="PR00507">
    <property type="entry name" value="N12N6MTFRASE"/>
</dbReference>
<dbReference type="GO" id="GO:0009307">
    <property type="term" value="P:DNA restriction-modification system"/>
    <property type="evidence" value="ECO:0007669"/>
    <property type="project" value="UniProtKB-KW"/>
</dbReference>
<dbReference type="RefSeq" id="WP_002685771.1">
    <property type="nucleotide sequence ID" value="NZ_CM001795.1"/>
</dbReference>
<dbReference type="InterPro" id="IPR029464">
    <property type="entry name" value="HSDR_N"/>
</dbReference>
<dbReference type="PANTHER" id="PTHR42998">
    <property type="entry name" value="TYPE I RESTRICTION ENZYME HINDVIIP M PROTEIN-RELATED"/>
    <property type="match status" value="1"/>
</dbReference>
<dbReference type="GO" id="GO:0008170">
    <property type="term" value="F:N-methyltransferase activity"/>
    <property type="evidence" value="ECO:0007669"/>
    <property type="project" value="InterPro"/>
</dbReference>
<evidence type="ECO:0000256" key="1">
    <source>
        <dbReference type="ARBA" id="ARBA00006594"/>
    </source>
</evidence>
<accession>A0A0E2E1K6</accession>
<dbReference type="PATRIC" id="fig|999432.5.peg.2385"/>
<sequence length="671" mass="77154">MEKIIIIPEGKIRDYVDGTIRNDTPEEYVCQTVEKRLVNEHKYAKNRIAIEYSIRMGSGRKRADIVIFPDGTTADEKKDQQHVSLIIECKKESVKPTDKDNGIEQLKSYMSSCSNCEWGMWTNGLHKTVYRKTIDEKGSFVWDEYNDIPSADGSADENERPNRNTLKKAFDDNLLFTFRTCHNIIYVYEGLQKQPAFFEFLKVIFCKIHDEHNVLDPIEFYTTSKERNYKDGQATVYKRIEKIFEAVKKKHAQIFDQNDSIKLTPRTLTFLVAELQKYALLNTNIDIKGKAYEEIVGANLRGDRGEFFTPRNVMKMAVDMINPQDTEKVLDSSCGTGGFVVTAMNKVIERLQKRFIEQYGKKAKWNHDILKAYNEKISETAAKNFFGFDINPDLVKATKMNMVMNNDGSGNIVQLNTLLPPQEWAEETKKYLATALEVDSKTILNHKTIGLFDVIVTNPPFGSKIPIQDTQILGQFDLGHIWQKDEKGNWHKTARLQSSVPPEQLFIERILQLLKEGGRCAIVLPDSILGAPGLEYIRQWLICKTRIIASIDLHADAFQPRNGTQCSILFLQKKTQKEIDEEEKNGQIIDYSIFMTMIDHIGHDKRGNTIFKRDEKGNLIMLEKEETIAEKDSEGNVVYRRETRQVKGVNDQTVLVADVFAKWKKQEGITW</sequence>
<dbReference type="HOGENOM" id="CLU_008343_0_2_12"/>
<protein>
    <submittedName>
        <fullName evidence="5">Uncharacterized protein</fullName>
    </submittedName>
</protein>
<proteinExistence type="inferred from homology"/>
<dbReference type="InterPro" id="IPR052916">
    <property type="entry name" value="Type-I_RE_MTase_Subunit"/>
</dbReference>
<feature type="domain" description="DNA methylase adenine-specific" evidence="3">
    <location>
        <begin position="285"/>
        <end position="590"/>
    </location>
</feature>
<dbReference type="InterPro" id="IPR029063">
    <property type="entry name" value="SAM-dependent_MTases_sf"/>
</dbReference>
<gene>
    <name evidence="5" type="ORF">HMPREF9726_02295</name>
</gene>
<comment type="similarity">
    <text evidence="1">Belongs to the N(4)/N(6)-methyltransferase family.</text>
</comment>
<dbReference type="AlphaFoldDB" id="A0A0E2E1K6"/>
<comment type="caution">
    <text evidence="5">The sequence shown here is derived from an EMBL/GenBank/DDBJ whole genome shotgun (WGS) entry which is preliminary data.</text>
</comment>
<evidence type="ECO:0000256" key="2">
    <source>
        <dbReference type="ARBA" id="ARBA00022747"/>
    </source>
</evidence>
<dbReference type="GO" id="GO:0032259">
    <property type="term" value="P:methylation"/>
    <property type="evidence" value="ECO:0007669"/>
    <property type="project" value="InterPro"/>
</dbReference>
<dbReference type="PANTHER" id="PTHR42998:SF1">
    <property type="entry name" value="TYPE I RESTRICTION ENZYME HINDI METHYLASE SUBUNIT"/>
    <property type="match status" value="1"/>
</dbReference>
<dbReference type="Gene3D" id="3.40.50.150">
    <property type="entry name" value="Vaccinia Virus protein VP39"/>
    <property type="match status" value="1"/>
</dbReference>
<dbReference type="Proteomes" id="UP000011705">
    <property type="component" value="Chromosome"/>
</dbReference>
<dbReference type="EMBL" id="AGDV01000021">
    <property type="protein sequence ID" value="EMB30610.1"/>
    <property type="molecule type" value="Genomic_DNA"/>
</dbReference>
<feature type="domain" description="Type I restriction enzyme R protein N-terminal" evidence="4">
    <location>
        <begin position="25"/>
        <end position="149"/>
    </location>
</feature>
<evidence type="ECO:0000259" key="4">
    <source>
        <dbReference type="Pfam" id="PF13588"/>
    </source>
</evidence>
<dbReference type="InterPro" id="IPR002052">
    <property type="entry name" value="DNA_methylase_N6_adenine_CS"/>
</dbReference>
<dbReference type="InterPro" id="IPR003356">
    <property type="entry name" value="DNA_methylase_A-5"/>
</dbReference>